<evidence type="ECO:0000313" key="2">
    <source>
        <dbReference type="EMBL" id="CBH08907.1"/>
    </source>
</evidence>
<dbReference type="GeneID" id="23858503"/>
<feature type="region of interest" description="Disordered" evidence="1">
    <location>
        <begin position="1"/>
        <end position="24"/>
    </location>
</feature>
<dbReference type="KEGG" id="tbg:TbgDal_I960"/>
<organism evidence="2 3">
    <name type="scientific">Trypanosoma brucei gambiense (strain MHOM/CI/86/DAL972)</name>
    <dbReference type="NCBI Taxonomy" id="679716"/>
    <lineage>
        <taxon>Eukaryota</taxon>
        <taxon>Discoba</taxon>
        <taxon>Euglenozoa</taxon>
        <taxon>Kinetoplastea</taxon>
        <taxon>Metakinetoplastina</taxon>
        <taxon>Trypanosomatida</taxon>
        <taxon>Trypanosomatidae</taxon>
        <taxon>Trypanosoma</taxon>
    </lineage>
</organism>
<dbReference type="AlphaFoldDB" id="C9ZIB5"/>
<dbReference type="Proteomes" id="UP000002316">
    <property type="component" value="Chromosome 1"/>
</dbReference>
<proteinExistence type="predicted"/>
<name>C9ZIB5_TRYB9</name>
<protein>
    <submittedName>
        <fullName evidence="2">Uncharacterized protein</fullName>
    </submittedName>
</protein>
<sequence>MNIEVSKIPKERRRSVAKSKETKRLQTQNVAPGISPCMHYKLPTVCFEEWNREKGPPSMIRFSGIFIIRIPTQLTTMDPLFRLLQHYRNGLPTKRDRVLSNPSFLFNINGAYRITINHGIHRYFINAHFTINSITAHPH</sequence>
<dbReference type="EMBL" id="FN554964">
    <property type="protein sequence ID" value="CBH08907.1"/>
    <property type="molecule type" value="Genomic_DNA"/>
</dbReference>
<accession>C9ZIB5</accession>
<evidence type="ECO:0000313" key="3">
    <source>
        <dbReference type="Proteomes" id="UP000002316"/>
    </source>
</evidence>
<gene>
    <name evidence="2" type="ORF">TbgDal_I960</name>
</gene>
<reference evidence="3" key="1">
    <citation type="journal article" date="2010" name="PLoS Negl. Trop. Dis.">
        <title>The genome sequence of Trypanosoma brucei gambiense, causative agent of chronic human african trypanosomiasis.</title>
        <authorList>
            <person name="Jackson A.P."/>
            <person name="Sanders M."/>
            <person name="Berry A."/>
            <person name="McQuillan J."/>
            <person name="Aslett M.A."/>
            <person name="Quail M.A."/>
            <person name="Chukualim B."/>
            <person name="Capewell P."/>
            <person name="MacLeod A."/>
            <person name="Melville S.E."/>
            <person name="Gibson W."/>
            <person name="Barry J.D."/>
            <person name="Berriman M."/>
            <person name="Hertz-Fowler C."/>
        </authorList>
    </citation>
    <scope>NUCLEOTIDE SEQUENCE [LARGE SCALE GENOMIC DNA]</scope>
    <source>
        <strain evidence="3">MHOM/CI/86/DAL972</strain>
    </source>
</reference>
<dbReference type="RefSeq" id="XP_011771348.1">
    <property type="nucleotide sequence ID" value="XM_011773046.1"/>
</dbReference>
<evidence type="ECO:0000256" key="1">
    <source>
        <dbReference type="SAM" id="MobiDB-lite"/>
    </source>
</evidence>